<dbReference type="CDD" id="cd00093">
    <property type="entry name" value="HTH_XRE"/>
    <property type="match status" value="1"/>
</dbReference>
<feature type="domain" description="HTH cro/C1-type" evidence="1">
    <location>
        <begin position="91"/>
        <end position="137"/>
    </location>
</feature>
<dbReference type="AlphaFoldDB" id="A0A081RUU3"/>
<dbReference type="GO" id="GO:0003677">
    <property type="term" value="F:DNA binding"/>
    <property type="evidence" value="ECO:0007669"/>
    <property type="project" value="InterPro"/>
</dbReference>
<dbReference type="InterPro" id="IPR010982">
    <property type="entry name" value="Lambda_DNA-bd_dom_sf"/>
</dbReference>
<dbReference type="Gene3D" id="3.30.160.250">
    <property type="match status" value="1"/>
</dbReference>
<dbReference type="Pfam" id="PF15919">
    <property type="entry name" value="HicB_lk_antitox"/>
    <property type="match status" value="1"/>
</dbReference>
<organism evidence="2 3">
    <name type="scientific">Photorhabdus temperata subsp. temperata Meg1</name>
    <dbReference type="NCBI Taxonomy" id="1393735"/>
    <lineage>
        <taxon>Bacteria</taxon>
        <taxon>Pseudomonadati</taxon>
        <taxon>Pseudomonadota</taxon>
        <taxon>Gammaproteobacteria</taxon>
        <taxon>Enterobacterales</taxon>
        <taxon>Morganellaceae</taxon>
        <taxon>Photorhabdus</taxon>
    </lineage>
</organism>
<dbReference type="InterPro" id="IPR001387">
    <property type="entry name" value="Cro/C1-type_HTH"/>
</dbReference>
<dbReference type="InterPro" id="IPR035069">
    <property type="entry name" value="TTHA1013/TTHA0281-like"/>
</dbReference>
<dbReference type="Gene3D" id="1.10.260.40">
    <property type="entry name" value="lambda repressor-like DNA-binding domains"/>
    <property type="match status" value="1"/>
</dbReference>
<reference evidence="2 3" key="1">
    <citation type="submission" date="2014-03" db="EMBL/GenBank/DDBJ databases">
        <title>Draft Genome of Photorhabdus temperata Meg1.</title>
        <authorList>
            <person name="Hurst S.G.IV."/>
            <person name="Morris K."/>
            <person name="Thomas K."/>
            <person name="Tisa L.S."/>
        </authorList>
    </citation>
    <scope>NUCLEOTIDE SEQUENCE [LARGE SCALE GENOMIC DNA]</scope>
    <source>
        <strain evidence="2 3">Meg1</strain>
    </source>
</reference>
<protein>
    <recommendedName>
        <fullName evidence="1">HTH cro/C1-type domain-containing protein</fullName>
    </recommendedName>
</protein>
<evidence type="ECO:0000259" key="1">
    <source>
        <dbReference type="PROSITE" id="PS50943"/>
    </source>
</evidence>
<dbReference type="InterPro" id="IPR031807">
    <property type="entry name" value="HicB-like"/>
</dbReference>
<dbReference type="SUPFAM" id="SSF47413">
    <property type="entry name" value="lambda repressor-like DNA-binding domains"/>
    <property type="match status" value="1"/>
</dbReference>
<dbReference type="Pfam" id="PF01381">
    <property type="entry name" value="HTH_3"/>
    <property type="match status" value="1"/>
</dbReference>
<accession>A0A081RUU3</accession>
<evidence type="ECO:0000313" key="2">
    <source>
        <dbReference type="EMBL" id="KER02446.1"/>
    </source>
</evidence>
<sequence>MKNMRYPVNLKSADEGGFVVSFPDIPEALTQGDTREEALEMALDALITAFEFYFEDNEKVPLPGSITGDFVDVPISVAAKIMMLNTFVDSGLTQVELAKRITVKKQEVQRIFNLRHSTKIDTVQRAIGAMGKNLEVSVTSH</sequence>
<dbReference type="PROSITE" id="PS50943">
    <property type="entry name" value="HTH_CROC1"/>
    <property type="match status" value="1"/>
</dbReference>
<dbReference type="PANTHER" id="PTHR34504">
    <property type="entry name" value="ANTITOXIN HICB"/>
    <property type="match status" value="1"/>
</dbReference>
<dbReference type="Proteomes" id="UP000028002">
    <property type="component" value="Unassembled WGS sequence"/>
</dbReference>
<dbReference type="PATRIC" id="fig|1393735.3.peg.2950"/>
<dbReference type="InterPro" id="IPR051404">
    <property type="entry name" value="TA_system_antitoxin"/>
</dbReference>
<name>A0A081RUU3_PHOTE</name>
<evidence type="ECO:0000313" key="3">
    <source>
        <dbReference type="Proteomes" id="UP000028002"/>
    </source>
</evidence>
<dbReference type="PANTHER" id="PTHR34504:SF4">
    <property type="entry name" value="ANTITOXIN HICB"/>
    <property type="match status" value="1"/>
</dbReference>
<comment type="caution">
    <text evidence="2">The sequence shown here is derived from an EMBL/GenBank/DDBJ whole genome shotgun (WGS) entry which is preliminary data.</text>
</comment>
<dbReference type="SUPFAM" id="SSF143100">
    <property type="entry name" value="TTHA1013/TTHA0281-like"/>
    <property type="match status" value="1"/>
</dbReference>
<proteinExistence type="predicted"/>
<dbReference type="EMBL" id="JGVH01000049">
    <property type="protein sequence ID" value="KER02446.1"/>
    <property type="molecule type" value="Genomic_DNA"/>
</dbReference>
<gene>
    <name evidence="2" type="ORF">MEG1DRAFT_02900</name>
</gene>